<reference evidence="2" key="1">
    <citation type="journal article" date="2019" name="Sci. Rep.">
        <title>Draft genome of Tanacetum cinerariifolium, the natural source of mosquito coil.</title>
        <authorList>
            <person name="Yamashiro T."/>
            <person name="Shiraishi A."/>
            <person name="Satake H."/>
            <person name="Nakayama K."/>
        </authorList>
    </citation>
    <scope>NUCLEOTIDE SEQUENCE</scope>
</reference>
<feature type="compositionally biased region" description="Acidic residues" evidence="1">
    <location>
        <begin position="165"/>
        <end position="175"/>
    </location>
</feature>
<feature type="compositionally biased region" description="Acidic residues" evidence="1">
    <location>
        <begin position="141"/>
        <end position="157"/>
    </location>
</feature>
<sequence>MSDVSSVVTYTSVYTDFEPWRYYGEVSAEKGPPRVIVYEYDGLLIQPVAPPSPDYVPGPEHLPSPNYVPGLEHPHSPIEIPYVPELEYPEYLAPSDDEEPLEDQPLPTDASPIAASPDYMADFNPKEDPKYEQADYPADGGDADDEPSDDDADDDTNDKDPKEEPFEEDDEEEEEHPASANSSDVPIIDLTRLRRARKTVRPEPPMSASMEACIARHAALPSPPLLVPSLPLPLPSSLTTSPTDTGAPLGYRAGGIRMRALLPSTSHRIDIPEADMPP</sequence>
<comment type="caution">
    <text evidence="2">The sequence shown here is derived from an EMBL/GenBank/DDBJ whole genome shotgun (WGS) entry which is preliminary data.</text>
</comment>
<gene>
    <name evidence="2" type="ORF">Tci_064422</name>
</gene>
<organism evidence="2">
    <name type="scientific">Tanacetum cinerariifolium</name>
    <name type="common">Dalmatian daisy</name>
    <name type="synonym">Chrysanthemum cinerariifolium</name>
    <dbReference type="NCBI Taxonomy" id="118510"/>
    <lineage>
        <taxon>Eukaryota</taxon>
        <taxon>Viridiplantae</taxon>
        <taxon>Streptophyta</taxon>
        <taxon>Embryophyta</taxon>
        <taxon>Tracheophyta</taxon>
        <taxon>Spermatophyta</taxon>
        <taxon>Magnoliopsida</taxon>
        <taxon>eudicotyledons</taxon>
        <taxon>Gunneridae</taxon>
        <taxon>Pentapetalae</taxon>
        <taxon>asterids</taxon>
        <taxon>campanulids</taxon>
        <taxon>Asterales</taxon>
        <taxon>Asteraceae</taxon>
        <taxon>Asteroideae</taxon>
        <taxon>Anthemideae</taxon>
        <taxon>Anthemidinae</taxon>
        <taxon>Tanacetum</taxon>
    </lineage>
</organism>
<dbReference type="EMBL" id="BKCJ010010631">
    <property type="protein sequence ID" value="GEU92444.1"/>
    <property type="molecule type" value="Genomic_DNA"/>
</dbReference>
<name>A0A6L2P6H3_TANCI</name>
<accession>A0A6L2P6H3</accession>
<protein>
    <submittedName>
        <fullName evidence="2">Uncharacterized protein</fullName>
    </submittedName>
</protein>
<proteinExistence type="predicted"/>
<dbReference type="AlphaFoldDB" id="A0A6L2P6H3"/>
<evidence type="ECO:0000256" key="1">
    <source>
        <dbReference type="SAM" id="MobiDB-lite"/>
    </source>
</evidence>
<evidence type="ECO:0000313" key="2">
    <source>
        <dbReference type="EMBL" id="GEU92444.1"/>
    </source>
</evidence>
<feature type="region of interest" description="Disordered" evidence="1">
    <location>
        <begin position="92"/>
        <end position="191"/>
    </location>
</feature>
<feature type="compositionally biased region" description="Basic and acidic residues" evidence="1">
    <location>
        <begin position="124"/>
        <end position="133"/>
    </location>
</feature>